<organism evidence="3 4">
    <name type="scientific">Bacillus salitolerans</name>
    <dbReference type="NCBI Taxonomy" id="1437434"/>
    <lineage>
        <taxon>Bacteria</taxon>
        <taxon>Bacillati</taxon>
        <taxon>Bacillota</taxon>
        <taxon>Bacilli</taxon>
        <taxon>Bacillales</taxon>
        <taxon>Bacillaceae</taxon>
        <taxon>Bacillus</taxon>
    </lineage>
</organism>
<evidence type="ECO:0000313" key="3">
    <source>
        <dbReference type="EMBL" id="MFD1735941.1"/>
    </source>
</evidence>
<dbReference type="EMBL" id="JBHUEM010000003">
    <property type="protein sequence ID" value="MFD1735941.1"/>
    <property type="molecule type" value="Genomic_DNA"/>
</dbReference>
<keyword evidence="4" id="KW-1185">Reference proteome</keyword>
<keyword evidence="1" id="KW-0175">Coiled coil</keyword>
<gene>
    <name evidence="3" type="ORF">ACFSCX_05120</name>
</gene>
<proteinExistence type="predicted"/>
<evidence type="ECO:0000256" key="1">
    <source>
        <dbReference type="SAM" id="Coils"/>
    </source>
</evidence>
<name>A0ABW4LN83_9BACI</name>
<comment type="caution">
    <text evidence="3">The sequence shown here is derived from an EMBL/GenBank/DDBJ whole genome shotgun (WGS) entry which is preliminary data.</text>
</comment>
<feature type="region of interest" description="Disordered" evidence="2">
    <location>
        <begin position="1"/>
        <end position="22"/>
    </location>
</feature>
<reference evidence="4" key="1">
    <citation type="journal article" date="2019" name="Int. J. Syst. Evol. Microbiol.">
        <title>The Global Catalogue of Microorganisms (GCM) 10K type strain sequencing project: providing services to taxonomists for standard genome sequencing and annotation.</title>
        <authorList>
            <consortium name="The Broad Institute Genomics Platform"/>
            <consortium name="The Broad Institute Genome Sequencing Center for Infectious Disease"/>
            <person name="Wu L."/>
            <person name="Ma J."/>
        </authorList>
    </citation>
    <scope>NUCLEOTIDE SEQUENCE [LARGE SCALE GENOMIC DNA]</scope>
    <source>
        <strain evidence="4">CCUG 49339</strain>
    </source>
</reference>
<evidence type="ECO:0000313" key="4">
    <source>
        <dbReference type="Proteomes" id="UP001597214"/>
    </source>
</evidence>
<dbReference type="RefSeq" id="WP_377927047.1">
    <property type="nucleotide sequence ID" value="NZ_JBHUEM010000003.1"/>
</dbReference>
<evidence type="ECO:0000256" key="2">
    <source>
        <dbReference type="SAM" id="MobiDB-lite"/>
    </source>
</evidence>
<evidence type="ECO:0008006" key="5">
    <source>
        <dbReference type="Google" id="ProtNLM"/>
    </source>
</evidence>
<dbReference type="Proteomes" id="UP001597214">
    <property type="component" value="Unassembled WGS sequence"/>
</dbReference>
<sequence length="84" mass="9721">MPYHKDKQQAFQAAQQGTHQAKDIYENMEVTGGDYGAHLNHLKNEVNEAYEQINNAMEVASETQKDQLRQFQQDLEQIVNDINK</sequence>
<accession>A0ABW4LN83</accession>
<feature type="compositionally biased region" description="Low complexity" evidence="2">
    <location>
        <begin position="9"/>
        <end position="19"/>
    </location>
</feature>
<protein>
    <recommendedName>
        <fullName evidence="5">Small, acid-soluble spore protein N</fullName>
    </recommendedName>
</protein>
<feature type="coiled-coil region" evidence="1">
    <location>
        <begin position="39"/>
        <end position="81"/>
    </location>
</feature>